<dbReference type="InterPro" id="IPR044859">
    <property type="entry name" value="Allene_oxi_cyc_Dirigent"/>
</dbReference>
<comment type="function">
    <text evidence="4">Dirigent proteins impart stereoselectivity on the phenoxy radical-coupling reaction, yielding optically active lignans from two molecules of coniferyl alcohol in the biosynthesis of lignans, flavonolignans, and alkaloids and thus plays a central role in plant secondary metabolism.</text>
</comment>
<dbReference type="AlphaFoldDB" id="A0A6J1E6Z1"/>
<dbReference type="PANTHER" id="PTHR21495">
    <property type="entry name" value="NUCLEOPORIN-RELATED"/>
    <property type="match status" value="1"/>
</dbReference>
<reference evidence="6" key="1">
    <citation type="submission" date="2025-08" db="UniProtKB">
        <authorList>
            <consortium name="RefSeq"/>
        </authorList>
    </citation>
    <scope>IDENTIFICATION</scope>
    <source>
        <tissue evidence="6">Young leaves</tissue>
    </source>
</reference>
<dbReference type="Pfam" id="PF03018">
    <property type="entry name" value="Dirigent"/>
    <property type="match status" value="1"/>
</dbReference>
<sequence>MATKLVILCLLLSVLGVTATGPKVSYAKKMDPKTLKMDRHFLLHFHLYWHDTVSGAKPSSVAVLPPRNKATVFGQLNLFDNPLTIGPEPSSRRVGRSQGMYAGTAHDQIGLMMGMTFAFTTGKYNGSSFTVFGRNAITEHEREMPVVGGTGKFRFARGYALAKTHHLNPDTFDAVVEYDIYVLHY</sequence>
<dbReference type="RefSeq" id="XP_022921855.1">
    <property type="nucleotide sequence ID" value="XM_023066087.1"/>
</dbReference>
<evidence type="ECO:0000313" key="5">
    <source>
        <dbReference type="Proteomes" id="UP000504609"/>
    </source>
</evidence>
<name>A0A6J1E6Z1_CUCMO</name>
<evidence type="ECO:0000313" key="6">
    <source>
        <dbReference type="RefSeq" id="XP_022921855.1"/>
    </source>
</evidence>
<keyword evidence="5" id="KW-1185">Reference proteome</keyword>
<feature type="signal peptide" evidence="4">
    <location>
        <begin position="1"/>
        <end position="19"/>
    </location>
</feature>
<comment type="subunit">
    <text evidence="2 4">Homodimer.</text>
</comment>
<accession>A0A6J1E6Z1</accession>
<dbReference type="GO" id="GO:0048046">
    <property type="term" value="C:apoplast"/>
    <property type="evidence" value="ECO:0007669"/>
    <property type="project" value="UniProtKB-SubCell"/>
</dbReference>
<dbReference type="KEGG" id="cmos:111429995"/>
<keyword evidence="3 4" id="KW-0964">Secreted</keyword>
<gene>
    <name evidence="6" type="primary">LOC111429995</name>
</gene>
<dbReference type="Gene3D" id="2.40.480.10">
    <property type="entry name" value="Allene oxide cyclase-like"/>
    <property type="match status" value="1"/>
</dbReference>
<evidence type="ECO:0000256" key="1">
    <source>
        <dbReference type="ARBA" id="ARBA00010746"/>
    </source>
</evidence>
<comment type="subcellular location">
    <subcellularLocation>
        <location evidence="4">Secreted</location>
        <location evidence="4">Extracellular space</location>
        <location evidence="4">Apoplast</location>
    </subcellularLocation>
</comment>
<protein>
    <recommendedName>
        <fullName evidence="4">Dirigent protein</fullName>
    </recommendedName>
</protein>
<evidence type="ECO:0000256" key="2">
    <source>
        <dbReference type="ARBA" id="ARBA00011738"/>
    </source>
</evidence>
<feature type="chain" id="PRO_5027160972" description="Dirigent protein" evidence="4">
    <location>
        <begin position="20"/>
        <end position="185"/>
    </location>
</feature>
<evidence type="ECO:0000256" key="3">
    <source>
        <dbReference type="ARBA" id="ARBA00022525"/>
    </source>
</evidence>
<keyword evidence="4" id="KW-0732">Signal</keyword>
<organism evidence="5 6">
    <name type="scientific">Cucurbita moschata</name>
    <name type="common">Winter crookneck squash</name>
    <name type="synonym">Cucurbita pepo var. moschata</name>
    <dbReference type="NCBI Taxonomy" id="3662"/>
    <lineage>
        <taxon>Eukaryota</taxon>
        <taxon>Viridiplantae</taxon>
        <taxon>Streptophyta</taxon>
        <taxon>Embryophyta</taxon>
        <taxon>Tracheophyta</taxon>
        <taxon>Spermatophyta</taxon>
        <taxon>Magnoliopsida</taxon>
        <taxon>eudicotyledons</taxon>
        <taxon>Gunneridae</taxon>
        <taxon>Pentapetalae</taxon>
        <taxon>rosids</taxon>
        <taxon>fabids</taxon>
        <taxon>Cucurbitales</taxon>
        <taxon>Cucurbitaceae</taxon>
        <taxon>Cucurbiteae</taxon>
        <taxon>Cucurbita</taxon>
    </lineage>
</organism>
<proteinExistence type="inferred from homology"/>
<keyword evidence="4" id="KW-0052">Apoplast</keyword>
<dbReference type="Proteomes" id="UP000504609">
    <property type="component" value="Unplaced"/>
</dbReference>
<evidence type="ECO:0000256" key="4">
    <source>
        <dbReference type="RuleBase" id="RU363099"/>
    </source>
</evidence>
<dbReference type="GO" id="GO:0009699">
    <property type="term" value="P:phenylpropanoid biosynthetic process"/>
    <property type="evidence" value="ECO:0007669"/>
    <property type="project" value="UniProtKB-ARBA"/>
</dbReference>
<dbReference type="InterPro" id="IPR004265">
    <property type="entry name" value="Dirigent"/>
</dbReference>
<comment type="similarity">
    <text evidence="1 4">Belongs to the plant dirigent protein family.</text>
</comment>
<dbReference type="GeneID" id="111429995"/>